<gene>
    <name evidence="1" type="ORF">K450DRAFT_228104</name>
</gene>
<dbReference type="Pfam" id="PF10184">
    <property type="entry name" value="DUF2358"/>
    <property type="match status" value="1"/>
</dbReference>
<dbReference type="PANTHER" id="PTHR31094:SF2">
    <property type="entry name" value="RIKEN CDNA 2310061I04 GENE"/>
    <property type="match status" value="1"/>
</dbReference>
<reference evidence="1" key="1">
    <citation type="submission" date="2021-06" db="EMBL/GenBank/DDBJ databases">
        <authorList>
            <consortium name="DOE Joint Genome Institute"/>
            <person name="Mondo S.J."/>
            <person name="Amses K.R."/>
            <person name="Simmons D.R."/>
            <person name="Longcore J.E."/>
            <person name="Seto K."/>
            <person name="Alves G.H."/>
            <person name="Bonds A.E."/>
            <person name="Quandt C.A."/>
            <person name="Davis W.J."/>
            <person name="Chang Y."/>
            <person name="Letcher P.M."/>
            <person name="Powell M.J."/>
            <person name="Kuo A."/>
            <person name="Labutti K."/>
            <person name="Pangilinan J."/>
            <person name="Andreopoulos W."/>
            <person name="Tritt A."/>
            <person name="Riley R."/>
            <person name="Hundley H."/>
            <person name="Johnson J."/>
            <person name="Lipzen A."/>
            <person name="Barry K."/>
            <person name="Berbee M.L."/>
            <person name="Buchler N.E."/>
            <person name="Grigoriev I.V."/>
            <person name="Spatafora J.W."/>
            <person name="Stajich J.E."/>
            <person name="James T.Y."/>
        </authorList>
    </citation>
    <scope>NUCLEOTIDE SEQUENCE</scope>
    <source>
        <strain evidence="1">AG</strain>
    </source>
</reference>
<evidence type="ECO:0000313" key="2">
    <source>
        <dbReference type="Proteomes" id="UP001206595"/>
    </source>
</evidence>
<organism evidence="1 2">
    <name type="scientific">Umbelopsis ramanniana AG</name>
    <dbReference type="NCBI Taxonomy" id="1314678"/>
    <lineage>
        <taxon>Eukaryota</taxon>
        <taxon>Fungi</taxon>
        <taxon>Fungi incertae sedis</taxon>
        <taxon>Mucoromycota</taxon>
        <taxon>Mucoromycotina</taxon>
        <taxon>Umbelopsidomycetes</taxon>
        <taxon>Umbelopsidales</taxon>
        <taxon>Umbelopsidaceae</taxon>
        <taxon>Umbelopsis</taxon>
    </lineage>
</organism>
<dbReference type="RefSeq" id="XP_051447262.1">
    <property type="nucleotide sequence ID" value="XM_051586861.1"/>
</dbReference>
<reference evidence="1" key="2">
    <citation type="journal article" date="2022" name="Proc. Natl. Acad. Sci. U.S.A.">
        <title>Diploid-dominant life cycles characterize the early evolution of Fungi.</title>
        <authorList>
            <person name="Amses K.R."/>
            <person name="Simmons D.R."/>
            <person name="Longcore J.E."/>
            <person name="Mondo S.J."/>
            <person name="Seto K."/>
            <person name="Jeronimo G.H."/>
            <person name="Bonds A.E."/>
            <person name="Quandt C.A."/>
            <person name="Davis W.J."/>
            <person name="Chang Y."/>
            <person name="Federici B.A."/>
            <person name="Kuo A."/>
            <person name="LaButti K."/>
            <person name="Pangilinan J."/>
            <person name="Andreopoulos W."/>
            <person name="Tritt A."/>
            <person name="Riley R."/>
            <person name="Hundley H."/>
            <person name="Johnson J."/>
            <person name="Lipzen A."/>
            <person name="Barry K."/>
            <person name="Lang B.F."/>
            <person name="Cuomo C.A."/>
            <person name="Buchler N.E."/>
            <person name="Grigoriev I.V."/>
            <person name="Spatafora J.W."/>
            <person name="Stajich J.E."/>
            <person name="James T.Y."/>
        </authorList>
    </citation>
    <scope>NUCLEOTIDE SEQUENCE</scope>
    <source>
        <strain evidence="1">AG</strain>
    </source>
</reference>
<proteinExistence type="predicted"/>
<dbReference type="EMBL" id="MU620901">
    <property type="protein sequence ID" value="KAI8582258.1"/>
    <property type="molecule type" value="Genomic_DNA"/>
</dbReference>
<name>A0AAD5HHJ6_UMBRA</name>
<sequence>MLNLYECRKRSAQCAWLLTRPALKPSGMNRTPTMSRTRPILLLATKYSSSSAKEDGENERKLKIGNAIDTLQTTLPYFFRDGLADHHMYHPHILLHDPQYTKIRIHGRTAYIGVSEMLRYSVDLYYRDITFEILNMRVMDDTKQSPTRLQVRWQLEGLSRASAVMSSGAVTKSTFEGVFQYTFDASGDISEHRIESINPAPSRRVIFLHGIGGRIRAWWERRRLPELSPGMGCVSHTDHSITANLEKAQS</sequence>
<dbReference type="InterPro" id="IPR018790">
    <property type="entry name" value="DUF2358"/>
</dbReference>
<comment type="caution">
    <text evidence="1">The sequence shown here is derived from an EMBL/GenBank/DDBJ whole genome shotgun (WGS) entry which is preliminary data.</text>
</comment>
<dbReference type="Proteomes" id="UP001206595">
    <property type="component" value="Unassembled WGS sequence"/>
</dbReference>
<dbReference type="GeneID" id="75912209"/>
<dbReference type="AlphaFoldDB" id="A0AAD5HHJ6"/>
<protein>
    <submittedName>
        <fullName evidence="1">Uncharacterized protein</fullName>
    </submittedName>
</protein>
<dbReference type="PANTHER" id="PTHR31094">
    <property type="entry name" value="RIKEN CDNA 2310061I04 GENE"/>
    <property type="match status" value="1"/>
</dbReference>
<accession>A0AAD5HHJ6</accession>
<evidence type="ECO:0000313" key="1">
    <source>
        <dbReference type="EMBL" id="KAI8582258.1"/>
    </source>
</evidence>
<keyword evidence="2" id="KW-1185">Reference proteome</keyword>